<comment type="caution">
    <text evidence="2">The sequence shown here is derived from an EMBL/GenBank/DDBJ whole genome shotgun (WGS) entry which is preliminary data.</text>
</comment>
<keyword evidence="3" id="KW-1185">Reference proteome</keyword>
<gene>
    <name evidence="2" type="ORF">ElyMa_003461000</name>
</gene>
<evidence type="ECO:0000313" key="2">
    <source>
        <dbReference type="EMBL" id="GFR57622.1"/>
    </source>
</evidence>
<accession>A0AAV4E9A2</accession>
<dbReference type="AlphaFoldDB" id="A0AAV4E9A2"/>
<dbReference type="EMBL" id="BMAT01007103">
    <property type="protein sequence ID" value="GFR57622.1"/>
    <property type="molecule type" value="Genomic_DNA"/>
</dbReference>
<name>A0AAV4E9A2_9GAST</name>
<organism evidence="2 3">
    <name type="scientific">Elysia marginata</name>
    <dbReference type="NCBI Taxonomy" id="1093978"/>
    <lineage>
        <taxon>Eukaryota</taxon>
        <taxon>Metazoa</taxon>
        <taxon>Spiralia</taxon>
        <taxon>Lophotrochozoa</taxon>
        <taxon>Mollusca</taxon>
        <taxon>Gastropoda</taxon>
        <taxon>Heterobranchia</taxon>
        <taxon>Euthyneura</taxon>
        <taxon>Panpulmonata</taxon>
        <taxon>Sacoglossa</taxon>
        <taxon>Placobranchoidea</taxon>
        <taxon>Plakobranchidae</taxon>
        <taxon>Elysia</taxon>
    </lineage>
</organism>
<evidence type="ECO:0000256" key="1">
    <source>
        <dbReference type="SAM" id="MobiDB-lite"/>
    </source>
</evidence>
<reference evidence="2 3" key="1">
    <citation type="journal article" date="2021" name="Elife">
        <title>Chloroplast acquisition without the gene transfer in kleptoplastic sea slugs, Plakobranchus ocellatus.</title>
        <authorList>
            <person name="Maeda T."/>
            <person name="Takahashi S."/>
            <person name="Yoshida T."/>
            <person name="Shimamura S."/>
            <person name="Takaki Y."/>
            <person name="Nagai Y."/>
            <person name="Toyoda A."/>
            <person name="Suzuki Y."/>
            <person name="Arimoto A."/>
            <person name="Ishii H."/>
            <person name="Satoh N."/>
            <person name="Nishiyama T."/>
            <person name="Hasebe M."/>
            <person name="Maruyama T."/>
            <person name="Minagawa J."/>
            <person name="Obokata J."/>
            <person name="Shigenobu S."/>
        </authorList>
    </citation>
    <scope>NUCLEOTIDE SEQUENCE [LARGE SCALE GENOMIC DNA]</scope>
</reference>
<evidence type="ECO:0000313" key="3">
    <source>
        <dbReference type="Proteomes" id="UP000762676"/>
    </source>
</evidence>
<sequence>MNALLTELTSSSSSKQGDSPRSIGVDYQFCCANMVTIVCGPLVCPYRMKGGFCACPDNNIVPALIRIVMMIAVLFVRSQWNVGSSH</sequence>
<dbReference type="Proteomes" id="UP000762676">
    <property type="component" value="Unassembled WGS sequence"/>
</dbReference>
<feature type="region of interest" description="Disordered" evidence="1">
    <location>
        <begin position="1"/>
        <end position="21"/>
    </location>
</feature>
<protein>
    <submittedName>
        <fullName evidence="2">Uncharacterized protein</fullName>
    </submittedName>
</protein>
<proteinExistence type="predicted"/>